<reference evidence="1 2" key="1">
    <citation type="submission" date="2018-09" db="EMBL/GenBank/DDBJ databases">
        <title>Genome sequencing of strain 2DFW10M-5.</title>
        <authorList>
            <person name="Heo J."/>
            <person name="Kim S.-J."/>
            <person name="Kwon S.-W."/>
        </authorList>
    </citation>
    <scope>NUCLEOTIDE SEQUENCE [LARGE SCALE GENOMIC DNA]</scope>
    <source>
        <strain evidence="1 2">2DFW10M-5</strain>
    </source>
</reference>
<gene>
    <name evidence="1" type="ORF">D7I44_09535</name>
</gene>
<dbReference type="InterPro" id="IPR029068">
    <property type="entry name" value="Glyas_Bleomycin-R_OHBP_Dase"/>
</dbReference>
<dbReference type="EMBL" id="CP032624">
    <property type="protein sequence ID" value="AYG03752.1"/>
    <property type="molecule type" value="Genomic_DNA"/>
</dbReference>
<dbReference type="RefSeq" id="WP_120789285.1">
    <property type="nucleotide sequence ID" value="NZ_CP032624.1"/>
</dbReference>
<dbReference type="SUPFAM" id="SSF54593">
    <property type="entry name" value="Glyoxalase/Bleomycin resistance protein/Dihydroxybiphenyl dioxygenase"/>
    <property type="match status" value="1"/>
</dbReference>
<organism evidence="1 2">
    <name type="scientific">Gryllotalpicola protaetiae</name>
    <dbReference type="NCBI Taxonomy" id="2419771"/>
    <lineage>
        <taxon>Bacteria</taxon>
        <taxon>Bacillati</taxon>
        <taxon>Actinomycetota</taxon>
        <taxon>Actinomycetes</taxon>
        <taxon>Micrococcales</taxon>
        <taxon>Microbacteriaceae</taxon>
        <taxon>Gryllotalpicola</taxon>
    </lineage>
</organism>
<evidence type="ECO:0000313" key="1">
    <source>
        <dbReference type="EMBL" id="AYG03752.1"/>
    </source>
</evidence>
<dbReference type="Proteomes" id="UP000275069">
    <property type="component" value="Chromosome"/>
</dbReference>
<keyword evidence="2" id="KW-1185">Reference proteome</keyword>
<dbReference type="OrthoDB" id="1986818at2"/>
<evidence type="ECO:0000313" key="2">
    <source>
        <dbReference type="Proteomes" id="UP000275069"/>
    </source>
</evidence>
<protein>
    <submittedName>
        <fullName evidence="1">Uncharacterized protein</fullName>
    </submittedName>
</protein>
<proteinExistence type="predicted"/>
<sequence length="136" mass="15603">MNSIPIFHHIGRPVPVDALQSDPRARYSPLYRMYTLDLPNDLSLHIQLHAFREESGLHERIRTESHVAFTVEDLETALRGTEILMPPYEPFAGYRCAIVSVNHQLIELIETGLSDEQIWEEARYRGGVLYPATDTD</sequence>
<name>A0A387BMX2_9MICO</name>
<dbReference type="AlphaFoldDB" id="A0A387BMX2"/>
<accession>A0A387BMX2</accession>
<dbReference type="KEGG" id="gry:D7I44_09535"/>